<dbReference type="PATRIC" id="fig|1423775.4.peg.1518"/>
<comment type="caution">
    <text evidence="2">The sequence shown here is derived from an EMBL/GenBank/DDBJ whole genome shotgun (WGS) entry which is preliminary data.</text>
</comment>
<evidence type="ECO:0000256" key="1">
    <source>
        <dbReference type="SAM" id="SignalP"/>
    </source>
</evidence>
<proteinExistence type="predicted"/>
<organism evidence="2 3">
    <name type="scientific">Companilactobacillus nodensis DSM 19682 = JCM 14932 = NBRC 107160</name>
    <dbReference type="NCBI Taxonomy" id="1423775"/>
    <lineage>
        <taxon>Bacteria</taxon>
        <taxon>Bacillati</taxon>
        <taxon>Bacillota</taxon>
        <taxon>Bacilli</taxon>
        <taxon>Lactobacillales</taxon>
        <taxon>Lactobacillaceae</taxon>
        <taxon>Companilactobacillus</taxon>
    </lineage>
</organism>
<dbReference type="OrthoDB" id="2149740at2"/>
<keyword evidence="1" id="KW-0732">Signal</keyword>
<sequence>MKLSKNVLVGSLASAGMILGLVAPATTAFAATGSYDQKDLSAKSTTGELTNTSYVAIAGTNDAEGTATANSNVNVNVVDGALVLKAVPNFGFGTVAAGET</sequence>
<protein>
    <recommendedName>
        <fullName evidence="4">WxL domain-containing protein</fullName>
    </recommendedName>
</protein>
<feature type="chain" id="PRO_5006406588" description="WxL domain-containing protein" evidence="1">
    <location>
        <begin position="31"/>
        <end position="100"/>
    </location>
</feature>
<keyword evidence="3" id="KW-1185">Reference proteome</keyword>
<gene>
    <name evidence="2" type="ORF">FD03_GL001488</name>
</gene>
<dbReference type="EMBL" id="AZDZ01000019">
    <property type="protein sequence ID" value="KRK79124.1"/>
    <property type="molecule type" value="Genomic_DNA"/>
</dbReference>
<name>A0A0R1KEE6_9LACO</name>
<dbReference type="AlphaFoldDB" id="A0A0R1KEE6"/>
<reference evidence="2 3" key="1">
    <citation type="journal article" date="2015" name="Genome Announc.">
        <title>Expanding the biotechnology potential of lactobacilli through comparative genomics of 213 strains and associated genera.</title>
        <authorList>
            <person name="Sun Z."/>
            <person name="Harris H.M."/>
            <person name="McCann A."/>
            <person name="Guo C."/>
            <person name="Argimon S."/>
            <person name="Zhang W."/>
            <person name="Yang X."/>
            <person name="Jeffery I.B."/>
            <person name="Cooney J.C."/>
            <person name="Kagawa T.F."/>
            <person name="Liu W."/>
            <person name="Song Y."/>
            <person name="Salvetti E."/>
            <person name="Wrobel A."/>
            <person name="Rasinkangas P."/>
            <person name="Parkhill J."/>
            <person name="Rea M.C."/>
            <person name="O'Sullivan O."/>
            <person name="Ritari J."/>
            <person name="Douillard F.P."/>
            <person name="Paul Ross R."/>
            <person name="Yang R."/>
            <person name="Briner A.E."/>
            <person name="Felis G.E."/>
            <person name="de Vos W.M."/>
            <person name="Barrangou R."/>
            <person name="Klaenhammer T.R."/>
            <person name="Caufield P.W."/>
            <person name="Cui Y."/>
            <person name="Zhang H."/>
            <person name="O'Toole P.W."/>
        </authorList>
    </citation>
    <scope>NUCLEOTIDE SEQUENCE [LARGE SCALE GENOMIC DNA]</scope>
    <source>
        <strain evidence="2 3">DSM 19682</strain>
    </source>
</reference>
<evidence type="ECO:0000313" key="2">
    <source>
        <dbReference type="EMBL" id="KRK79124.1"/>
    </source>
</evidence>
<feature type="signal peptide" evidence="1">
    <location>
        <begin position="1"/>
        <end position="30"/>
    </location>
</feature>
<evidence type="ECO:0000313" key="3">
    <source>
        <dbReference type="Proteomes" id="UP000051248"/>
    </source>
</evidence>
<dbReference type="RefSeq" id="WP_025024597.1">
    <property type="nucleotide sequence ID" value="NZ_AZDZ01000019.1"/>
</dbReference>
<accession>A0A0R1KEE6</accession>
<evidence type="ECO:0008006" key="4">
    <source>
        <dbReference type="Google" id="ProtNLM"/>
    </source>
</evidence>
<dbReference type="Proteomes" id="UP000051248">
    <property type="component" value="Unassembled WGS sequence"/>
</dbReference>
<dbReference type="STRING" id="1423775.FD03_GL001488"/>